<dbReference type="Proteomes" id="UP000622552">
    <property type="component" value="Unassembled WGS sequence"/>
</dbReference>
<name>A0A8J7GP90_9ACTN</name>
<dbReference type="GO" id="GO:0005886">
    <property type="term" value="C:plasma membrane"/>
    <property type="evidence" value="ECO:0007669"/>
    <property type="project" value="UniProtKB-SubCell"/>
</dbReference>
<evidence type="ECO:0000313" key="9">
    <source>
        <dbReference type="EMBL" id="MBG6136394.1"/>
    </source>
</evidence>
<keyword evidence="3" id="KW-1003">Cell membrane</keyword>
<dbReference type="InterPro" id="IPR020846">
    <property type="entry name" value="MFS_dom"/>
</dbReference>
<evidence type="ECO:0000259" key="8">
    <source>
        <dbReference type="PROSITE" id="PS50850"/>
    </source>
</evidence>
<feature type="transmembrane region" description="Helical" evidence="7">
    <location>
        <begin position="333"/>
        <end position="354"/>
    </location>
</feature>
<dbReference type="PANTHER" id="PTHR23517:SF2">
    <property type="entry name" value="MULTIDRUG RESISTANCE PROTEIN MDTH"/>
    <property type="match status" value="1"/>
</dbReference>
<dbReference type="InterPro" id="IPR050171">
    <property type="entry name" value="MFS_Transporters"/>
</dbReference>
<dbReference type="GO" id="GO:0022857">
    <property type="term" value="F:transmembrane transporter activity"/>
    <property type="evidence" value="ECO:0007669"/>
    <property type="project" value="InterPro"/>
</dbReference>
<comment type="caution">
    <text evidence="9">The sequence shown here is derived from an EMBL/GenBank/DDBJ whole genome shotgun (WGS) entry which is preliminary data.</text>
</comment>
<evidence type="ECO:0000256" key="2">
    <source>
        <dbReference type="ARBA" id="ARBA00022448"/>
    </source>
</evidence>
<dbReference type="Pfam" id="PF07690">
    <property type="entry name" value="MFS_1"/>
    <property type="match status" value="1"/>
</dbReference>
<feature type="transmembrane region" description="Helical" evidence="7">
    <location>
        <begin position="72"/>
        <end position="91"/>
    </location>
</feature>
<keyword evidence="2" id="KW-0813">Transport</keyword>
<gene>
    <name evidence="9" type="ORF">IW245_002588</name>
</gene>
<organism evidence="9 10">
    <name type="scientific">Longispora fulva</name>
    <dbReference type="NCBI Taxonomy" id="619741"/>
    <lineage>
        <taxon>Bacteria</taxon>
        <taxon>Bacillati</taxon>
        <taxon>Actinomycetota</taxon>
        <taxon>Actinomycetes</taxon>
        <taxon>Micromonosporales</taxon>
        <taxon>Micromonosporaceae</taxon>
        <taxon>Longispora</taxon>
    </lineage>
</organism>
<feature type="domain" description="Major facilitator superfamily (MFS) profile" evidence="8">
    <location>
        <begin position="7"/>
        <end position="394"/>
    </location>
</feature>
<keyword evidence="10" id="KW-1185">Reference proteome</keyword>
<dbReference type="EMBL" id="JADOUF010000001">
    <property type="protein sequence ID" value="MBG6136394.1"/>
    <property type="molecule type" value="Genomic_DNA"/>
</dbReference>
<accession>A0A8J7GP90</accession>
<keyword evidence="5 7" id="KW-1133">Transmembrane helix</keyword>
<proteinExistence type="predicted"/>
<keyword evidence="6 7" id="KW-0472">Membrane</keyword>
<dbReference type="InterPro" id="IPR036259">
    <property type="entry name" value="MFS_trans_sf"/>
</dbReference>
<evidence type="ECO:0000313" key="10">
    <source>
        <dbReference type="Proteomes" id="UP000622552"/>
    </source>
</evidence>
<feature type="transmembrane region" description="Helical" evidence="7">
    <location>
        <begin position="131"/>
        <end position="153"/>
    </location>
</feature>
<protein>
    <submittedName>
        <fullName evidence="9">MFS family permease</fullName>
    </submittedName>
</protein>
<dbReference type="PANTHER" id="PTHR23517">
    <property type="entry name" value="RESISTANCE PROTEIN MDTM, PUTATIVE-RELATED-RELATED"/>
    <property type="match status" value="1"/>
</dbReference>
<evidence type="ECO:0000256" key="7">
    <source>
        <dbReference type="SAM" id="Phobius"/>
    </source>
</evidence>
<feature type="transmembrane region" description="Helical" evidence="7">
    <location>
        <begin position="159"/>
        <end position="183"/>
    </location>
</feature>
<dbReference type="Gene3D" id="1.20.1250.20">
    <property type="entry name" value="MFS general substrate transporter like domains"/>
    <property type="match status" value="1"/>
</dbReference>
<feature type="transmembrane region" description="Helical" evidence="7">
    <location>
        <begin position="269"/>
        <end position="287"/>
    </location>
</feature>
<evidence type="ECO:0000256" key="4">
    <source>
        <dbReference type="ARBA" id="ARBA00022692"/>
    </source>
</evidence>
<comment type="subcellular location">
    <subcellularLocation>
        <location evidence="1">Cell membrane</location>
        <topology evidence="1">Multi-pass membrane protein</topology>
    </subcellularLocation>
</comment>
<evidence type="ECO:0000256" key="1">
    <source>
        <dbReference type="ARBA" id="ARBA00004651"/>
    </source>
</evidence>
<dbReference type="InterPro" id="IPR011701">
    <property type="entry name" value="MFS"/>
</dbReference>
<evidence type="ECO:0000256" key="5">
    <source>
        <dbReference type="ARBA" id="ARBA00022989"/>
    </source>
</evidence>
<feature type="transmembrane region" description="Helical" evidence="7">
    <location>
        <begin position="97"/>
        <end position="119"/>
    </location>
</feature>
<reference evidence="9" key="1">
    <citation type="submission" date="2020-11" db="EMBL/GenBank/DDBJ databases">
        <title>Sequencing the genomes of 1000 actinobacteria strains.</title>
        <authorList>
            <person name="Klenk H.-P."/>
        </authorList>
    </citation>
    <scope>NUCLEOTIDE SEQUENCE</scope>
    <source>
        <strain evidence="9">DSM 45356</strain>
    </source>
</reference>
<dbReference type="AlphaFoldDB" id="A0A8J7GP90"/>
<feature type="transmembrane region" description="Helical" evidence="7">
    <location>
        <begin position="204"/>
        <end position="225"/>
    </location>
</feature>
<dbReference type="SUPFAM" id="SSF103473">
    <property type="entry name" value="MFS general substrate transporter"/>
    <property type="match status" value="1"/>
</dbReference>
<sequence length="394" mass="39933">MRAMSWPLRVLLVNQFGVNVGFYLLVPFLAGYLDGLGLAATAVGLVLGVRTLSQQGLFLLGGTLADRWGPRPVIIVGCALRTVGFGLFAVLDNLPGLLAAAVLSGLSGALFNPAVRAYVAVEAGDGRAEAFARFAVFANAGALAGPLLGAALIGVGFPVVAGGAAGIFAALTVAQVFALPARSVARRPESVWRDWRGVLGHREFLGFTVAASGVFALYTQLYLVIPLAAERATGTPRAVGGVFLLATVLSLALQVPITAWCREHWSPGHAVAVGLALMGAAFLPPLAAQRGPVGVGAVTVSVLLLSLGYAVANPFVMDLVAGLGDRDLPGTQFGVFYLVSGLIAAGASAGAGALWQTGWAWGPLALLGVGCAVAVAGLDRAGALVTATVSGSSR</sequence>
<feature type="transmembrane region" description="Helical" evidence="7">
    <location>
        <begin position="360"/>
        <end position="378"/>
    </location>
</feature>
<evidence type="ECO:0000256" key="3">
    <source>
        <dbReference type="ARBA" id="ARBA00022475"/>
    </source>
</evidence>
<dbReference type="PROSITE" id="PS50850">
    <property type="entry name" value="MFS"/>
    <property type="match status" value="1"/>
</dbReference>
<feature type="transmembrane region" description="Helical" evidence="7">
    <location>
        <begin position="12"/>
        <end position="33"/>
    </location>
</feature>
<evidence type="ECO:0000256" key="6">
    <source>
        <dbReference type="ARBA" id="ARBA00023136"/>
    </source>
</evidence>
<keyword evidence="4 7" id="KW-0812">Transmembrane</keyword>
<dbReference type="RefSeq" id="WP_231398781.1">
    <property type="nucleotide sequence ID" value="NZ_BONS01000015.1"/>
</dbReference>
<feature type="transmembrane region" description="Helical" evidence="7">
    <location>
        <begin position="237"/>
        <end position="257"/>
    </location>
</feature>
<feature type="transmembrane region" description="Helical" evidence="7">
    <location>
        <begin position="293"/>
        <end position="312"/>
    </location>
</feature>